<dbReference type="AlphaFoldDB" id="A0ABD3A8Q9"/>
<protein>
    <recommendedName>
        <fullName evidence="2">HTH OST-type domain-containing protein</fullName>
    </recommendedName>
</protein>
<feature type="region of interest" description="Disordered" evidence="1">
    <location>
        <begin position="412"/>
        <end position="463"/>
    </location>
</feature>
<dbReference type="PANTHER" id="PTHR14379:SF6">
    <property type="entry name" value="EMB|CAB71880.1"/>
    <property type="match status" value="1"/>
</dbReference>
<dbReference type="Pfam" id="PF14418">
    <property type="entry name" value="OHA"/>
    <property type="match status" value="1"/>
</dbReference>
<feature type="compositionally biased region" description="Polar residues" evidence="1">
    <location>
        <begin position="836"/>
        <end position="849"/>
    </location>
</feature>
<feature type="compositionally biased region" description="Polar residues" evidence="1">
    <location>
        <begin position="696"/>
        <end position="707"/>
    </location>
</feature>
<keyword evidence="4" id="KW-1185">Reference proteome</keyword>
<dbReference type="InterPro" id="IPR041966">
    <property type="entry name" value="LOTUS-like"/>
</dbReference>
<comment type="caution">
    <text evidence="3">The sequence shown here is derived from an EMBL/GenBank/DDBJ whole genome shotgun (WGS) entry which is preliminary data.</text>
</comment>
<sequence length="1028" mass="114169">MIRVKFSAKPISKLTFFTTKNSANTPKFLFHIVHFSTFSPNPSPNTTPYPSRRHEEESRNVRVSVWWDFENCNLRAGANVFRVAQCITAAIRANGIKGPIQITAFGDVMQLSRLNQEALSSTGINLTHIPRGGKNSADRSLLVDLMYWVSQNPPPAHLFLISADRDFAGILHRLRMNNYNILLASSESAPSVLCSAASIMWHWASLLKGENLSGKHFNQPPDGPYGSWYGHYRAPLEDPFAVTEQPACPQAPLTEQLACPGAEDLPDSVRENKIQPIPKTIIKQMHHILCQYPNGISITDLRAELSKSNLSIDKNFYGHKKFSRFLLAMPNILKLKSRSDGQFFVRGVSPKIPEQADLSPSPSITTGQVHNGEMGSIATAKQNGGKGSCNDQLVQKSSLPQTSETLMKGKLQDVSTSIQKPPRVQPVPPSTKPKAKSASQEATTEVQEPPKEVQDSPTFGQADNTKATESQLLHLVEHSPESELGLFKMIWGKWFRVKDNTPEVKISSASDLILDEKMTTNREDARTNSHSISGNEEISDVNISRSFEATDDRSKKGSGFFSQILSKLKFWGSSVQSDDSSEESSEKINQSELCDINEIFAKESFWDDLKMFLDTPKVSATVTQSRTRMQMGEDLQKQGPPVLKSLSKPDLLHLVDLMIAEKKWIEESTSQTYPFKIVHADEKDSSSQTSTSCQSNGLSSIFSNTETPSLSQRLRELDAEKRHQSPHSGLSQLAIEGIPSGKSRSEILADCQKLLDEIVKKYPDGFNMGSFRKLFCSRYGYSLDIQKLGYRKLATLLQIMPGVRIESTYILPAGEVLKSLSLDTVEPIVWDSNFGGTETQSESELSDASGQEDDVDSPWDELGPVANSGHKKNERGAALNRKRKNETGEKIHHDYESLSDDDFSDLEEEISSSMISENKKKPIVNKEDSSLLEILDLWYSGKEDNKKRGYLENLDGGADFSKNGSRVSTSAGSITKTEASVVNNARKQRPLKSYSFVQDEAVENKEKMIDGILSSLKKSGERSAETRI</sequence>
<dbReference type="Proteomes" id="UP001630127">
    <property type="component" value="Unassembled WGS sequence"/>
</dbReference>
<dbReference type="PANTHER" id="PTHR14379">
    <property type="entry name" value="LIMKAIN B LKAP"/>
    <property type="match status" value="1"/>
</dbReference>
<accession>A0ABD3A8Q9</accession>
<dbReference type="Gene3D" id="3.40.50.1010">
    <property type="entry name" value="5'-nuclease"/>
    <property type="match status" value="1"/>
</dbReference>
<feature type="compositionally biased region" description="Basic and acidic residues" evidence="1">
    <location>
        <begin position="885"/>
        <end position="894"/>
    </location>
</feature>
<dbReference type="InterPro" id="IPR021139">
    <property type="entry name" value="NYN"/>
</dbReference>
<dbReference type="PROSITE" id="PS51644">
    <property type="entry name" value="HTH_OST"/>
    <property type="match status" value="2"/>
</dbReference>
<dbReference type="Gene3D" id="3.30.420.610">
    <property type="entry name" value="LOTUS domain-like"/>
    <property type="match status" value="2"/>
</dbReference>
<reference evidence="3 4" key="1">
    <citation type="submission" date="2024-11" db="EMBL/GenBank/DDBJ databases">
        <title>A near-complete genome assembly of Cinchona calisaya.</title>
        <authorList>
            <person name="Lian D.C."/>
            <person name="Zhao X.W."/>
            <person name="Wei L."/>
        </authorList>
    </citation>
    <scope>NUCLEOTIDE SEQUENCE [LARGE SCALE GENOMIC DNA]</scope>
    <source>
        <tissue evidence="3">Nenye</tissue>
    </source>
</reference>
<dbReference type="Pfam" id="PF12872">
    <property type="entry name" value="OST-HTH"/>
    <property type="match status" value="2"/>
</dbReference>
<dbReference type="InterPro" id="IPR025605">
    <property type="entry name" value="OST-HTH/LOTUS_dom"/>
</dbReference>
<dbReference type="CDD" id="cd10910">
    <property type="entry name" value="PIN_limkain_b1_N_like"/>
    <property type="match status" value="1"/>
</dbReference>
<evidence type="ECO:0000313" key="4">
    <source>
        <dbReference type="Proteomes" id="UP001630127"/>
    </source>
</evidence>
<gene>
    <name evidence="3" type="ORF">ACH5RR_012594</name>
</gene>
<dbReference type="EMBL" id="JBJUIK010000005">
    <property type="protein sequence ID" value="KAL3527938.1"/>
    <property type="molecule type" value="Genomic_DNA"/>
</dbReference>
<evidence type="ECO:0000259" key="2">
    <source>
        <dbReference type="PROSITE" id="PS51644"/>
    </source>
</evidence>
<feature type="region of interest" description="Disordered" evidence="1">
    <location>
        <begin position="684"/>
        <end position="707"/>
    </location>
</feature>
<dbReference type="CDD" id="cd08824">
    <property type="entry name" value="LOTUS"/>
    <property type="match status" value="1"/>
</dbReference>
<dbReference type="InterPro" id="IPR025677">
    <property type="entry name" value="OST-HTH-assoc_dom"/>
</dbReference>
<name>A0ABD3A8Q9_9GENT</name>
<organism evidence="3 4">
    <name type="scientific">Cinchona calisaya</name>
    <dbReference type="NCBI Taxonomy" id="153742"/>
    <lineage>
        <taxon>Eukaryota</taxon>
        <taxon>Viridiplantae</taxon>
        <taxon>Streptophyta</taxon>
        <taxon>Embryophyta</taxon>
        <taxon>Tracheophyta</taxon>
        <taxon>Spermatophyta</taxon>
        <taxon>Magnoliopsida</taxon>
        <taxon>eudicotyledons</taxon>
        <taxon>Gunneridae</taxon>
        <taxon>Pentapetalae</taxon>
        <taxon>asterids</taxon>
        <taxon>lamiids</taxon>
        <taxon>Gentianales</taxon>
        <taxon>Rubiaceae</taxon>
        <taxon>Cinchonoideae</taxon>
        <taxon>Cinchoneae</taxon>
        <taxon>Cinchona</taxon>
    </lineage>
</organism>
<feature type="domain" description="HTH OST-type" evidence="2">
    <location>
        <begin position="277"/>
        <end position="349"/>
    </location>
</feature>
<feature type="compositionally biased region" description="Polar residues" evidence="1">
    <location>
        <begin position="437"/>
        <end position="446"/>
    </location>
</feature>
<dbReference type="Pfam" id="PF01936">
    <property type="entry name" value="NYN"/>
    <property type="match status" value="1"/>
</dbReference>
<proteinExistence type="predicted"/>
<evidence type="ECO:0000313" key="3">
    <source>
        <dbReference type="EMBL" id="KAL3527938.1"/>
    </source>
</evidence>
<feature type="region of interest" description="Disordered" evidence="1">
    <location>
        <begin position="836"/>
        <end position="894"/>
    </location>
</feature>
<evidence type="ECO:0000256" key="1">
    <source>
        <dbReference type="SAM" id="MobiDB-lite"/>
    </source>
</evidence>
<feature type="compositionally biased region" description="Acidic residues" evidence="1">
    <location>
        <begin position="850"/>
        <end position="859"/>
    </location>
</feature>
<feature type="domain" description="HTH OST-type" evidence="2">
    <location>
        <begin position="747"/>
        <end position="822"/>
    </location>
</feature>
<dbReference type="InterPro" id="IPR024768">
    <property type="entry name" value="Marf1"/>
</dbReference>
<feature type="compositionally biased region" description="Low complexity" evidence="1">
    <location>
        <begin position="686"/>
        <end position="695"/>
    </location>
</feature>